<feature type="region of interest" description="Disordered" evidence="1">
    <location>
        <begin position="82"/>
        <end position="102"/>
    </location>
</feature>
<sequence length="102" mass="11514">MKSKVSIEIEKREGRYSAYSPEIKGYIAEGNSLDSVIDAIKQAIQSHWHQQEEESSKTTAQSLLELFENITAGMTETEINNLPRDGAQEHDHYIYGIPKSDS</sequence>
<dbReference type="AlphaFoldDB" id="A0A1V4BM00"/>
<dbReference type="RefSeq" id="WP_079209338.1">
    <property type="nucleotide sequence ID" value="NZ_MVGR01000005.1"/>
</dbReference>
<evidence type="ECO:0000313" key="3">
    <source>
        <dbReference type="Proteomes" id="UP000189835"/>
    </source>
</evidence>
<proteinExistence type="predicted"/>
<dbReference type="InterPro" id="IPR035069">
    <property type="entry name" value="TTHA1013/TTHA0281-like"/>
</dbReference>
<gene>
    <name evidence="2" type="ORF">B1L04_21565</name>
</gene>
<reference evidence="2 3" key="1">
    <citation type="submission" date="2017-02" db="EMBL/GenBank/DDBJ databases">
        <title>Genome sequence of Microcystis aeruginosa KW.</title>
        <authorList>
            <person name="Oh H.-M."/>
            <person name="Ahn C.-Y."/>
            <person name="Jeong H."/>
            <person name="Srivastava A."/>
            <person name="Lee H.-G."/>
            <person name="Kang S.-R."/>
        </authorList>
    </citation>
    <scope>NUCLEOTIDE SEQUENCE [LARGE SCALE GENOMIC DNA]</scope>
    <source>
        <strain evidence="2 3">KW</strain>
    </source>
</reference>
<dbReference type="SUPFAM" id="SSF143100">
    <property type="entry name" value="TTHA1013/TTHA0281-like"/>
    <property type="match status" value="1"/>
</dbReference>
<protein>
    <recommendedName>
        <fullName evidence="4">HicB family protein</fullName>
    </recommendedName>
</protein>
<dbReference type="Gene3D" id="3.30.160.250">
    <property type="match status" value="1"/>
</dbReference>
<accession>A0A1V4BM00</accession>
<organism evidence="2 3">
    <name type="scientific">Microcystis aeruginosa KW</name>
    <dbReference type="NCBI Taxonomy" id="1960155"/>
    <lineage>
        <taxon>Bacteria</taxon>
        <taxon>Bacillati</taxon>
        <taxon>Cyanobacteriota</taxon>
        <taxon>Cyanophyceae</taxon>
        <taxon>Oscillatoriophycideae</taxon>
        <taxon>Chroococcales</taxon>
        <taxon>Microcystaceae</taxon>
        <taxon>Microcystis</taxon>
    </lineage>
</organism>
<dbReference type="EMBL" id="MVGR01000005">
    <property type="protein sequence ID" value="OPF15140.1"/>
    <property type="molecule type" value="Genomic_DNA"/>
</dbReference>
<evidence type="ECO:0008006" key="4">
    <source>
        <dbReference type="Google" id="ProtNLM"/>
    </source>
</evidence>
<dbReference type="Proteomes" id="UP000189835">
    <property type="component" value="Unassembled WGS sequence"/>
</dbReference>
<name>A0A1V4BM00_MICAE</name>
<comment type="caution">
    <text evidence="2">The sequence shown here is derived from an EMBL/GenBank/DDBJ whole genome shotgun (WGS) entry which is preliminary data.</text>
</comment>
<evidence type="ECO:0000313" key="2">
    <source>
        <dbReference type="EMBL" id="OPF15140.1"/>
    </source>
</evidence>
<evidence type="ECO:0000256" key="1">
    <source>
        <dbReference type="SAM" id="MobiDB-lite"/>
    </source>
</evidence>